<dbReference type="Gene3D" id="3.30.1180.10">
    <property type="match status" value="1"/>
</dbReference>
<proteinExistence type="predicted"/>
<reference evidence="2 3" key="1">
    <citation type="submission" date="2016-09" db="EMBL/GenBank/DDBJ databases">
        <authorList>
            <person name="Capua I."/>
            <person name="De Benedictis P."/>
            <person name="Joannis T."/>
            <person name="Lombin L.H."/>
            <person name="Cattoli G."/>
        </authorList>
    </citation>
    <scope>NUCLEOTIDE SEQUENCE [LARGE SCALE GENOMIC DNA]</scope>
    <source>
        <strain evidence="2 3">ISLP-3</strain>
    </source>
</reference>
<evidence type="ECO:0000313" key="3">
    <source>
        <dbReference type="Proteomes" id="UP000199039"/>
    </source>
</evidence>
<accession>A0A1G6RX99</accession>
<keyword evidence="3" id="KW-1185">Reference proteome</keyword>
<dbReference type="NCBIfam" id="TIGR00762">
    <property type="entry name" value="DegV"/>
    <property type="match status" value="1"/>
</dbReference>
<gene>
    <name evidence="2" type="ORF">SAMN05216410_2799</name>
</gene>
<name>A0A1G6RX99_9MICO</name>
<dbReference type="EMBL" id="FMYH01000005">
    <property type="protein sequence ID" value="SDD09014.1"/>
    <property type="molecule type" value="Genomic_DNA"/>
</dbReference>
<dbReference type="InterPro" id="IPR003797">
    <property type="entry name" value="DegV"/>
</dbReference>
<dbReference type="Proteomes" id="UP000199039">
    <property type="component" value="Unassembled WGS sequence"/>
</dbReference>
<dbReference type="STRING" id="1814289.SAMN05216410_2799"/>
<sequence length="297" mass="30344">MSPAQSNRAPTWDIHVVTDSTASLPPDLAERWGIRIVALQVVIDGTAYQEGVDLTTDDLTAALDRHAVLTTSQPTAHAFAEAYRQAAAAGAKHIVSIHLSGALSGTVHAAALAARTSPVPVEVVDSRTVAMGLGFAVLAAARVAAQGASSAVVARAAMTTATSSQAVFVVDSLDHLRRGGRLSAAAAAVGTALGLRPVLGVRGGRVEVVHKIRTRAAMAARLVESGISAARRSDDVRFAMHYLGDDAAVRACAAQITEATGREVLITPVSAVLGAHVGPGLLALITTEDVAHSPTTG</sequence>
<dbReference type="PANTHER" id="PTHR33434">
    <property type="entry name" value="DEGV DOMAIN-CONTAINING PROTEIN DR_1986-RELATED"/>
    <property type="match status" value="1"/>
</dbReference>
<keyword evidence="1" id="KW-0446">Lipid-binding</keyword>
<dbReference type="PANTHER" id="PTHR33434:SF2">
    <property type="entry name" value="FATTY ACID-BINDING PROTEIN TM_1468"/>
    <property type="match status" value="1"/>
</dbReference>
<dbReference type="PROSITE" id="PS51482">
    <property type="entry name" value="DEGV"/>
    <property type="match status" value="1"/>
</dbReference>
<dbReference type="Pfam" id="PF02645">
    <property type="entry name" value="DegV"/>
    <property type="match status" value="1"/>
</dbReference>
<dbReference type="RefSeq" id="WP_245701173.1">
    <property type="nucleotide sequence ID" value="NZ_FMYH01000005.1"/>
</dbReference>
<dbReference type="InterPro" id="IPR050270">
    <property type="entry name" value="DegV_domain_contain"/>
</dbReference>
<dbReference type="AlphaFoldDB" id="A0A1G6RX99"/>
<dbReference type="GO" id="GO:0008289">
    <property type="term" value="F:lipid binding"/>
    <property type="evidence" value="ECO:0007669"/>
    <property type="project" value="UniProtKB-KW"/>
</dbReference>
<organism evidence="2 3">
    <name type="scientific">Sanguibacter gelidistatuariae</name>
    <dbReference type="NCBI Taxonomy" id="1814289"/>
    <lineage>
        <taxon>Bacteria</taxon>
        <taxon>Bacillati</taxon>
        <taxon>Actinomycetota</taxon>
        <taxon>Actinomycetes</taxon>
        <taxon>Micrococcales</taxon>
        <taxon>Sanguibacteraceae</taxon>
        <taxon>Sanguibacter</taxon>
    </lineage>
</organism>
<protein>
    <submittedName>
        <fullName evidence="2">EDD domain protein, DegV family</fullName>
    </submittedName>
</protein>
<evidence type="ECO:0000256" key="1">
    <source>
        <dbReference type="ARBA" id="ARBA00023121"/>
    </source>
</evidence>
<evidence type="ECO:0000313" key="2">
    <source>
        <dbReference type="EMBL" id="SDD09014.1"/>
    </source>
</evidence>
<dbReference type="InterPro" id="IPR043168">
    <property type="entry name" value="DegV_C"/>
</dbReference>
<dbReference type="Gene3D" id="3.40.50.10170">
    <property type="match status" value="1"/>
</dbReference>
<dbReference type="SUPFAM" id="SSF82549">
    <property type="entry name" value="DAK1/DegV-like"/>
    <property type="match status" value="1"/>
</dbReference>